<feature type="domain" description="UbiC transcription regulator-associated" evidence="5">
    <location>
        <begin position="105"/>
        <end position="212"/>
    </location>
</feature>
<protein>
    <recommendedName>
        <fullName evidence="8">HTH gntR-type domain-containing protein</fullName>
    </recommendedName>
</protein>
<dbReference type="RefSeq" id="WP_057817126.1">
    <property type="nucleotide sequence ID" value="NZ_AZEC01000001.1"/>
</dbReference>
<comment type="caution">
    <text evidence="6">The sequence shown here is derived from an EMBL/GenBank/DDBJ whole genome shotgun (WGS) entry which is preliminary data.</text>
</comment>
<dbReference type="InterPro" id="IPR036390">
    <property type="entry name" value="WH_DNA-bd_sf"/>
</dbReference>
<dbReference type="GO" id="GO:0003677">
    <property type="term" value="F:DNA binding"/>
    <property type="evidence" value="ECO:0007669"/>
    <property type="project" value="UniProtKB-KW"/>
</dbReference>
<organism evidence="6 7">
    <name type="scientific">Schleiferilactobacillus perolens DSM 12744</name>
    <dbReference type="NCBI Taxonomy" id="1423792"/>
    <lineage>
        <taxon>Bacteria</taxon>
        <taxon>Bacillati</taxon>
        <taxon>Bacillota</taxon>
        <taxon>Bacilli</taxon>
        <taxon>Lactobacillales</taxon>
        <taxon>Lactobacillaceae</taxon>
        <taxon>Schleiferilactobacillus</taxon>
    </lineage>
</organism>
<evidence type="ECO:0000259" key="4">
    <source>
        <dbReference type="Pfam" id="PF00392"/>
    </source>
</evidence>
<dbReference type="PRINTS" id="PR00035">
    <property type="entry name" value="HTHGNTR"/>
</dbReference>
<dbReference type="EMBL" id="AZEC01000001">
    <property type="protein sequence ID" value="KRL14428.1"/>
    <property type="molecule type" value="Genomic_DNA"/>
</dbReference>
<evidence type="ECO:0000256" key="1">
    <source>
        <dbReference type="ARBA" id="ARBA00023015"/>
    </source>
</evidence>
<dbReference type="STRING" id="1423792.FD09_GL000076"/>
<sequence length="242" mass="27825">MGIISKGEWIAKDIQYRIFEQPGKFDQILSSERQLSVEYEVSRNTIRNAITILENREIIQRDGKEYRLLPTKEDFETLEIMGKQSWRTQNNVVLDTSFETNKVQSQELMQPLGTNVRKVSYIRTLADSNTPIGIETAVLPTKALDDETVANLHYQSILLFVGKQFSEAFSEEYQQVNLEHADEKMAQLLKVHRGEVVVDRHSLFVSKDNSIFVELKSSILPRFSVIVQPDQDINTKVDGFVE</sequence>
<dbReference type="InterPro" id="IPR000524">
    <property type="entry name" value="Tscrpt_reg_HTH_GntR"/>
</dbReference>
<dbReference type="Gene3D" id="1.10.10.10">
    <property type="entry name" value="Winged helix-like DNA-binding domain superfamily/Winged helix DNA-binding domain"/>
    <property type="match status" value="1"/>
</dbReference>
<dbReference type="SUPFAM" id="SSF64288">
    <property type="entry name" value="Chorismate lyase-like"/>
    <property type="match status" value="1"/>
</dbReference>
<reference evidence="6 7" key="1">
    <citation type="journal article" date="2015" name="Genome Announc.">
        <title>Expanding the biotechnology potential of lactobacilli through comparative genomics of 213 strains and associated genera.</title>
        <authorList>
            <person name="Sun Z."/>
            <person name="Harris H.M."/>
            <person name="McCann A."/>
            <person name="Guo C."/>
            <person name="Argimon S."/>
            <person name="Zhang W."/>
            <person name="Yang X."/>
            <person name="Jeffery I.B."/>
            <person name="Cooney J.C."/>
            <person name="Kagawa T.F."/>
            <person name="Liu W."/>
            <person name="Song Y."/>
            <person name="Salvetti E."/>
            <person name="Wrobel A."/>
            <person name="Rasinkangas P."/>
            <person name="Parkhill J."/>
            <person name="Rea M.C."/>
            <person name="O'Sullivan O."/>
            <person name="Ritari J."/>
            <person name="Douillard F.P."/>
            <person name="Paul Ross R."/>
            <person name="Yang R."/>
            <person name="Briner A.E."/>
            <person name="Felis G.E."/>
            <person name="de Vos W.M."/>
            <person name="Barrangou R."/>
            <person name="Klaenhammer T.R."/>
            <person name="Caufield P.W."/>
            <person name="Cui Y."/>
            <person name="Zhang H."/>
            <person name="O'Toole P.W."/>
        </authorList>
    </citation>
    <scope>NUCLEOTIDE SEQUENCE [LARGE SCALE GENOMIC DNA]</scope>
    <source>
        <strain evidence="6 7">DSM 12744</strain>
    </source>
</reference>
<evidence type="ECO:0000313" key="7">
    <source>
        <dbReference type="Proteomes" id="UP000051330"/>
    </source>
</evidence>
<keyword evidence="2" id="KW-0238">DNA-binding</keyword>
<dbReference type="PANTHER" id="PTHR44846">
    <property type="entry name" value="MANNOSYL-D-GLYCERATE TRANSPORT/METABOLISM SYSTEM REPRESSOR MNGR-RELATED"/>
    <property type="match status" value="1"/>
</dbReference>
<evidence type="ECO:0008006" key="8">
    <source>
        <dbReference type="Google" id="ProtNLM"/>
    </source>
</evidence>
<dbReference type="InterPro" id="IPR028978">
    <property type="entry name" value="Chorismate_lyase_/UTRA_dom_sf"/>
</dbReference>
<accession>A0A0R1N393</accession>
<keyword evidence="1" id="KW-0805">Transcription regulation</keyword>
<feature type="domain" description="HTH gntR-type" evidence="4">
    <location>
        <begin position="10"/>
        <end position="62"/>
    </location>
</feature>
<dbReference type="Gene3D" id="3.40.1410.10">
    <property type="entry name" value="Chorismate lyase-like"/>
    <property type="match status" value="1"/>
</dbReference>
<dbReference type="SUPFAM" id="SSF46785">
    <property type="entry name" value="Winged helix' DNA-binding domain"/>
    <property type="match status" value="1"/>
</dbReference>
<dbReference type="AlphaFoldDB" id="A0A0R1N393"/>
<dbReference type="Proteomes" id="UP000051330">
    <property type="component" value="Unassembled WGS sequence"/>
</dbReference>
<evidence type="ECO:0000256" key="3">
    <source>
        <dbReference type="ARBA" id="ARBA00023163"/>
    </source>
</evidence>
<dbReference type="InterPro" id="IPR036388">
    <property type="entry name" value="WH-like_DNA-bd_sf"/>
</dbReference>
<dbReference type="PANTHER" id="PTHR44846:SF1">
    <property type="entry name" value="MANNOSYL-D-GLYCERATE TRANSPORT_METABOLISM SYSTEM REPRESSOR MNGR-RELATED"/>
    <property type="match status" value="1"/>
</dbReference>
<evidence type="ECO:0000259" key="5">
    <source>
        <dbReference type="Pfam" id="PF07702"/>
    </source>
</evidence>
<dbReference type="InterPro" id="IPR050679">
    <property type="entry name" value="Bact_HTH_transcr_reg"/>
</dbReference>
<dbReference type="OrthoDB" id="9816541at2"/>
<keyword evidence="3" id="KW-0804">Transcription</keyword>
<dbReference type="Pfam" id="PF07702">
    <property type="entry name" value="UTRA"/>
    <property type="match status" value="1"/>
</dbReference>
<proteinExistence type="predicted"/>
<evidence type="ECO:0000313" key="6">
    <source>
        <dbReference type="EMBL" id="KRL14428.1"/>
    </source>
</evidence>
<dbReference type="Pfam" id="PF00392">
    <property type="entry name" value="GntR"/>
    <property type="match status" value="1"/>
</dbReference>
<keyword evidence="7" id="KW-1185">Reference proteome</keyword>
<evidence type="ECO:0000256" key="2">
    <source>
        <dbReference type="ARBA" id="ARBA00023125"/>
    </source>
</evidence>
<dbReference type="InterPro" id="IPR011663">
    <property type="entry name" value="UTRA"/>
</dbReference>
<dbReference type="PATRIC" id="fig|1423792.3.peg.78"/>
<gene>
    <name evidence="6" type="ORF">FD09_GL000076</name>
</gene>
<name>A0A0R1N393_9LACO</name>
<dbReference type="GO" id="GO:0045892">
    <property type="term" value="P:negative regulation of DNA-templated transcription"/>
    <property type="evidence" value="ECO:0007669"/>
    <property type="project" value="TreeGrafter"/>
</dbReference>
<dbReference type="GO" id="GO:0003700">
    <property type="term" value="F:DNA-binding transcription factor activity"/>
    <property type="evidence" value="ECO:0007669"/>
    <property type="project" value="InterPro"/>
</dbReference>